<dbReference type="Proteomes" id="UP000823775">
    <property type="component" value="Unassembled WGS sequence"/>
</dbReference>
<sequence>DEVHRYGHRIAVKKLENPEFCSKYGTYQSPQHVLNAGQTVLWKDGPSFALSTRSRFYLDVVHPMINGLSSGKMDCPSLRPLALTLFSQVIRPLINVF</sequence>
<comment type="caution">
    <text evidence="1">The sequence shown here is derived from an EMBL/GenBank/DDBJ whole genome shotgun (WGS) entry which is preliminary data.</text>
</comment>
<protein>
    <submittedName>
        <fullName evidence="1">Uncharacterized protein</fullName>
    </submittedName>
</protein>
<gene>
    <name evidence="1" type="ORF">HAX54_004132</name>
</gene>
<proteinExistence type="predicted"/>
<evidence type="ECO:0000313" key="1">
    <source>
        <dbReference type="EMBL" id="MCD7466998.1"/>
    </source>
</evidence>
<reference evidence="1 2" key="1">
    <citation type="journal article" date="2021" name="BMC Genomics">
        <title>Datura genome reveals duplications of psychoactive alkaloid biosynthetic genes and high mutation rate following tissue culture.</title>
        <authorList>
            <person name="Rajewski A."/>
            <person name="Carter-House D."/>
            <person name="Stajich J."/>
            <person name="Litt A."/>
        </authorList>
    </citation>
    <scope>NUCLEOTIDE SEQUENCE [LARGE SCALE GENOMIC DNA]</scope>
    <source>
        <strain evidence="1">AR-01</strain>
    </source>
</reference>
<accession>A0ABS8T7V8</accession>
<feature type="non-terminal residue" evidence="1">
    <location>
        <position position="1"/>
    </location>
</feature>
<organism evidence="1 2">
    <name type="scientific">Datura stramonium</name>
    <name type="common">Jimsonweed</name>
    <name type="synonym">Common thornapple</name>
    <dbReference type="NCBI Taxonomy" id="4076"/>
    <lineage>
        <taxon>Eukaryota</taxon>
        <taxon>Viridiplantae</taxon>
        <taxon>Streptophyta</taxon>
        <taxon>Embryophyta</taxon>
        <taxon>Tracheophyta</taxon>
        <taxon>Spermatophyta</taxon>
        <taxon>Magnoliopsida</taxon>
        <taxon>eudicotyledons</taxon>
        <taxon>Gunneridae</taxon>
        <taxon>Pentapetalae</taxon>
        <taxon>asterids</taxon>
        <taxon>lamiids</taxon>
        <taxon>Solanales</taxon>
        <taxon>Solanaceae</taxon>
        <taxon>Solanoideae</taxon>
        <taxon>Datureae</taxon>
        <taxon>Datura</taxon>
    </lineage>
</organism>
<keyword evidence="2" id="KW-1185">Reference proteome</keyword>
<evidence type="ECO:0000313" key="2">
    <source>
        <dbReference type="Proteomes" id="UP000823775"/>
    </source>
</evidence>
<name>A0ABS8T7V8_DATST</name>
<dbReference type="EMBL" id="JACEIK010001187">
    <property type="protein sequence ID" value="MCD7466998.1"/>
    <property type="molecule type" value="Genomic_DNA"/>
</dbReference>